<keyword evidence="5" id="KW-0539">Nucleus</keyword>
<comment type="caution">
    <text evidence="7">The sequence shown here is derived from an EMBL/GenBank/DDBJ whole genome shotgun (WGS) entry which is preliminary data.</text>
</comment>
<dbReference type="GO" id="GO:0016581">
    <property type="term" value="C:NuRD complex"/>
    <property type="evidence" value="ECO:0007669"/>
    <property type="project" value="TreeGrafter"/>
</dbReference>
<comment type="subcellular location">
    <subcellularLocation>
        <location evidence="1">Nucleus</location>
    </subcellularLocation>
</comment>
<evidence type="ECO:0000256" key="5">
    <source>
        <dbReference type="ARBA" id="ARBA00023242"/>
    </source>
</evidence>
<organism evidence="7 9">
    <name type="scientific">Rotaria magnacalcarata</name>
    <dbReference type="NCBI Taxonomy" id="392030"/>
    <lineage>
        <taxon>Eukaryota</taxon>
        <taxon>Metazoa</taxon>
        <taxon>Spiralia</taxon>
        <taxon>Gnathifera</taxon>
        <taxon>Rotifera</taxon>
        <taxon>Eurotatoria</taxon>
        <taxon>Bdelloidea</taxon>
        <taxon>Philodinida</taxon>
        <taxon>Philodinidae</taxon>
        <taxon>Rotaria</taxon>
    </lineage>
</organism>
<dbReference type="Proteomes" id="UP000663824">
    <property type="component" value="Unassembled WGS sequence"/>
</dbReference>
<evidence type="ECO:0000256" key="1">
    <source>
        <dbReference type="ARBA" id="ARBA00004123"/>
    </source>
</evidence>
<keyword evidence="3" id="KW-0175">Coiled coil</keyword>
<evidence type="ECO:0000256" key="4">
    <source>
        <dbReference type="ARBA" id="ARBA00023163"/>
    </source>
</evidence>
<feature type="region of interest" description="Disordered" evidence="6">
    <location>
        <begin position="282"/>
        <end position="303"/>
    </location>
</feature>
<protein>
    <recommendedName>
        <fullName evidence="10">GATA-type domain-containing protein</fullName>
    </recommendedName>
</protein>
<proteinExistence type="predicted"/>
<sequence length="457" mass="51357">MSLKRPLSPELNINSINNTVRQSKRLKLHSIIQKLQNEEACLVLLKKLRTNQQLSTQKINQTKTVTNGYHPIEKHSVIPSTQSVQILTTTYNIPTSSQQQQQLSLPAAIRKSSNSPLLTTITKASKSPSFEEYKTQAKLALRKQLEHDLLNISLPKPSLQDVVFVPNGTSLEFQLFLGLEDAIQCLNELQAGRQRAPQRFTDQASTDQPYVCGQCGTDFTIRWWKHINPKLSNETISILCDRCKKQVTRRASKSDHSASLKNVFLSAMKQEKEIDKHFTTLTKQHKTSSRLSSTKPVTTNAPQMHSKSIATTNILSNNHQYQAIKMKNPSSQNFTSKLPQQLASGINAMRKSTANVQSGVNSSTMKHGNNSRTVQISKTPLPIHHQQQFRSVNSLPQSTKINQSFKVSKHTMKKETIMPPPRSVLPPNPDLLHAFLSSNLFKPTATKRSTLSKFKNN</sequence>
<reference evidence="7" key="1">
    <citation type="submission" date="2021-02" db="EMBL/GenBank/DDBJ databases">
        <authorList>
            <person name="Nowell W R."/>
        </authorList>
    </citation>
    <scope>NUCLEOTIDE SEQUENCE</scope>
</reference>
<dbReference type="Proteomes" id="UP000676336">
    <property type="component" value="Unassembled WGS sequence"/>
</dbReference>
<dbReference type="GO" id="GO:0000122">
    <property type="term" value="P:negative regulation of transcription by RNA polymerase II"/>
    <property type="evidence" value="ECO:0007669"/>
    <property type="project" value="InterPro"/>
</dbReference>
<evidence type="ECO:0000313" key="9">
    <source>
        <dbReference type="Proteomes" id="UP000663824"/>
    </source>
</evidence>
<dbReference type="PANTHER" id="PTHR13455">
    <property type="entry name" value="TRANSCRIPTIONAL REPRESSOR P66-RELATED"/>
    <property type="match status" value="1"/>
</dbReference>
<feature type="compositionally biased region" description="Polar residues" evidence="6">
    <location>
        <begin position="289"/>
        <end position="303"/>
    </location>
</feature>
<accession>A0A816M273</accession>
<dbReference type="AlphaFoldDB" id="A0A816M273"/>
<dbReference type="EMBL" id="CAJOBI010034838">
    <property type="protein sequence ID" value="CAF4293228.1"/>
    <property type="molecule type" value="Genomic_DNA"/>
</dbReference>
<dbReference type="PANTHER" id="PTHR13455:SF7">
    <property type="entry name" value="SIMJANG, ISOFORM E"/>
    <property type="match status" value="1"/>
</dbReference>
<dbReference type="EMBL" id="CAJNRE010001760">
    <property type="protein sequence ID" value="CAF1956077.1"/>
    <property type="molecule type" value="Genomic_DNA"/>
</dbReference>
<evidence type="ECO:0000313" key="8">
    <source>
        <dbReference type="EMBL" id="CAF4293228.1"/>
    </source>
</evidence>
<name>A0A816M273_9BILA</name>
<keyword evidence="4" id="KW-0804">Transcription</keyword>
<evidence type="ECO:0008006" key="10">
    <source>
        <dbReference type="Google" id="ProtNLM"/>
    </source>
</evidence>
<dbReference type="InterPro" id="IPR040386">
    <property type="entry name" value="P66"/>
</dbReference>
<evidence type="ECO:0000256" key="6">
    <source>
        <dbReference type="SAM" id="MobiDB-lite"/>
    </source>
</evidence>
<evidence type="ECO:0000256" key="2">
    <source>
        <dbReference type="ARBA" id="ARBA00023015"/>
    </source>
</evidence>
<evidence type="ECO:0000256" key="3">
    <source>
        <dbReference type="ARBA" id="ARBA00023054"/>
    </source>
</evidence>
<gene>
    <name evidence="7" type="ORF">MBJ925_LOCUS6127</name>
    <name evidence="8" type="ORF">SMN809_LOCUS25766</name>
</gene>
<keyword evidence="2" id="KW-0805">Transcription regulation</keyword>
<evidence type="ECO:0000313" key="7">
    <source>
        <dbReference type="EMBL" id="CAF1956077.1"/>
    </source>
</evidence>